<evidence type="ECO:0000313" key="5">
    <source>
        <dbReference type="EMBL" id="GAA1492609.1"/>
    </source>
</evidence>
<proteinExistence type="inferred from homology"/>
<dbReference type="SUPFAM" id="SSF54593">
    <property type="entry name" value="Glyoxalase/Bleomycin resistance protein/Dihydroxybiphenyl dioxygenase"/>
    <property type="match status" value="1"/>
</dbReference>
<evidence type="ECO:0000313" key="6">
    <source>
        <dbReference type="Proteomes" id="UP001501742"/>
    </source>
</evidence>
<evidence type="ECO:0000256" key="3">
    <source>
        <dbReference type="ARBA" id="ARBA00023251"/>
    </source>
</evidence>
<keyword evidence="3" id="KW-0046">Antibiotic resistance</keyword>
<evidence type="ECO:0000256" key="1">
    <source>
        <dbReference type="ARBA" id="ARBA00011051"/>
    </source>
</evidence>
<dbReference type="PROSITE" id="PS51819">
    <property type="entry name" value="VOC"/>
    <property type="match status" value="1"/>
</dbReference>
<dbReference type="Gene3D" id="3.10.180.10">
    <property type="entry name" value="2,3-Dihydroxybiphenyl 1,2-Dioxygenase, domain 1"/>
    <property type="match status" value="1"/>
</dbReference>
<gene>
    <name evidence="5" type="ORF">GCM10009627_09550</name>
</gene>
<dbReference type="InterPro" id="IPR037523">
    <property type="entry name" value="VOC_core"/>
</dbReference>
<comment type="caution">
    <text evidence="5">The sequence shown here is derived from an EMBL/GenBank/DDBJ whole genome shotgun (WGS) entry which is preliminary data.</text>
</comment>
<feature type="domain" description="VOC" evidence="4">
    <location>
        <begin position="6"/>
        <end position="135"/>
    </location>
</feature>
<evidence type="ECO:0000259" key="4">
    <source>
        <dbReference type="PROSITE" id="PS51819"/>
    </source>
</evidence>
<dbReference type="Pfam" id="PF00903">
    <property type="entry name" value="Glyoxalase"/>
    <property type="match status" value="1"/>
</dbReference>
<sequence>MTDVLEPALVPELLVADLDHSLAFWCGLCGFTVSYARPHERFAYIVLGSAHLMLEQAGVGRNWVTGPLDPPLGRGVNLQISVSDSGALAAVLRDADWPLFMEPETKWYPVGDGEAGVEQFLVQDPDGYLVRFQSSLGRR</sequence>
<evidence type="ECO:0000256" key="2">
    <source>
        <dbReference type="ARBA" id="ARBA00021572"/>
    </source>
</evidence>
<name>A0ABN1ZAL7_9MICO</name>
<dbReference type="InterPro" id="IPR004360">
    <property type="entry name" value="Glyas_Fos-R_dOase_dom"/>
</dbReference>
<protein>
    <recommendedName>
        <fullName evidence="2">Bleomycin resistance protein</fullName>
    </recommendedName>
</protein>
<organism evidence="5 6">
    <name type="scientific">Curtobacterium herbarum</name>
    <dbReference type="NCBI Taxonomy" id="150122"/>
    <lineage>
        <taxon>Bacteria</taxon>
        <taxon>Bacillati</taxon>
        <taxon>Actinomycetota</taxon>
        <taxon>Actinomycetes</taxon>
        <taxon>Micrococcales</taxon>
        <taxon>Microbacteriaceae</taxon>
        <taxon>Curtobacterium</taxon>
    </lineage>
</organism>
<dbReference type="InterPro" id="IPR029068">
    <property type="entry name" value="Glyas_Bleomycin-R_OHBP_Dase"/>
</dbReference>
<dbReference type="InterPro" id="IPR000335">
    <property type="entry name" value="Bleomycin-R"/>
</dbReference>
<dbReference type="CDD" id="cd08349">
    <property type="entry name" value="BLMA_like"/>
    <property type="match status" value="1"/>
</dbReference>
<accession>A0ABN1ZAL7</accession>
<dbReference type="RefSeq" id="WP_204607808.1">
    <property type="nucleotide sequence ID" value="NZ_BAAAJX010000003.1"/>
</dbReference>
<reference evidence="5 6" key="1">
    <citation type="journal article" date="2019" name="Int. J. Syst. Evol. Microbiol.">
        <title>The Global Catalogue of Microorganisms (GCM) 10K type strain sequencing project: providing services to taxonomists for standard genome sequencing and annotation.</title>
        <authorList>
            <consortium name="The Broad Institute Genomics Platform"/>
            <consortium name="The Broad Institute Genome Sequencing Center for Infectious Disease"/>
            <person name="Wu L."/>
            <person name="Ma J."/>
        </authorList>
    </citation>
    <scope>NUCLEOTIDE SEQUENCE [LARGE SCALE GENOMIC DNA]</scope>
    <source>
        <strain evidence="5 6">JCM 12140</strain>
    </source>
</reference>
<keyword evidence="6" id="KW-1185">Reference proteome</keyword>
<dbReference type="Proteomes" id="UP001501742">
    <property type="component" value="Unassembled WGS sequence"/>
</dbReference>
<comment type="similarity">
    <text evidence="1">Belongs to the bleomycin resistance protein family.</text>
</comment>
<dbReference type="EMBL" id="BAAAJX010000003">
    <property type="protein sequence ID" value="GAA1492609.1"/>
    <property type="molecule type" value="Genomic_DNA"/>
</dbReference>